<proteinExistence type="inferred from homology"/>
<protein>
    <submittedName>
        <fullName evidence="10">TonB-linked SusC/RagA family outer membrane protein</fullName>
    </submittedName>
</protein>
<feature type="chain" id="PRO_5020330595" evidence="8">
    <location>
        <begin position="22"/>
        <end position="1040"/>
    </location>
</feature>
<feature type="signal peptide" evidence="8">
    <location>
        <begin position="1"/>
        <end position="21"/>
    </location>
</feature>
<accession>A0A4R8DH79</accession>
<evidence type="ECO:0000256" key="3">
    <source>
        <dbReference type="ARBA" id="ARBA00022452"/>
    </source>
</evidence>
<keyword evidence="3 7" id="KW-1134">Transmembrane beta strand</keyword>
<reference evidence="10 11" key="1">
    <citation type="submission" date="2019-03" db="EMBL/GenBank/DDBJ databases">
        <title>Genomic Encyclopedia of Type Strains, Phase IV (KMG-IV): sequencing the most valuable type-strain genomes for metagenomic binning, comparative biology and taxonomic classification.</title>
        <authorList>
            <person name="Goeker M."/>
        </authorList>
    </citation>
    <scope>NUCLEOTIDE SEQUENCE [LARGE SCALE GENOMIC DNA]</scope>
    <source>
        <strain evidence="10 11">DSM 100059</strain>
    </source>
</reference>
<evidence type="ECO:0000313" key="10">
    <source>
        <dbReference type="EMBL" id="TDW96857.1"/>
    </source>
</evidence>
<dbReference type="InterPro" id="IPR039426">
    <property type="entry name" value="TonB-dep_rcpt-like"/>
</dbReference>
<dbReference type="InterPro" id="IPR023996">
    <property type="entry name" value="TonB-dep_OMP_SusC/RagA"/>
</dbReference>
<evidence type="ECO:0000256" key="6">
    <source>
        <dbReference type="ARBA" id="ARBA00023237"/>
    </source>
</evidence>
<organism evidence="10 11">
    <name type="scientific">Dinghuibacter silviterrae</name>
    <dbReference type="NCBI Taxonomy" id="1539049"/>
    <lineage>
        <taxon>Bacteria</taxon>
        <taxon>Pseudomonadati</taxon>
        <taxon>Bacteroidota</taxon>
        <taxon>Chitinophagia</taxon>
        <taxon>Chitinophagales</taxon>
        <taxon>Chitinophagaceae</taxon>
        <taxon>Dinghuibacter</taxon>
    </lineage>
</organism>
<evidence type="ECO:0000259" key="9">
    <source>
        <dbReference type="Pfam" id="PF07715"/>
    </source>
</evidence>
<dbReference type="Gene3D" id="2.40.170.20">
    <property type="entry name" value="TonB-dependent receptor, beta-barrel domain"/>
    <property type="match status" value="1"/>
</dbReference>
<dbReference type="EMBL" id="SODV01000002">
    <property type="protein sequence ID" value="TDW96857.1"/>
    <property type="molecule type" value="Genomic_DNA"/>
</dbReference>
<dbReference type="AlphaFoldDB" id="A0A4R8DH79"/>
<dbReference type="Gene3D" id="2.60.40.1120">
    <property type="entry name" value="Carboxypeptidase-like, regulatory domain"/>
    <property type="match status" value="1"/>
</dbReference>
<dbReference type="InterPro" id="IPR037066">
    <property type="entry name" value="Plug_dom_sf"/>
</dbReference>
<dbReference type="InterPro" id="IPR012910">
    <property type="entry name" value="Plug_dom"/>
</dbReference>
<sequence length="1040" mass="115186">MRMNRPLLIAVLLFLSLSGWAQVKTMTGTVTDETGKPIPSVSVTIKGKQAGTETDETGHFSIGAAPGAVLVFSAVNFDTRELVITAKTIYNISLKAKTGSVSDVVVVGYGAQKKIDLTGAVSTVDAKTIENRPIVNAVDGLQGAAPGLIVTRSSGQPGLEGWSLNVRGFSSLNGTNQPLVVIDGVPNGNLTTLNPMDIATISVLKDAAAAAIYGAKAASGVVIITTKMGKAGKVSVDFNESYVIKKSYDIPQRIPSWKESIMQDTAASNAGTAQPYNQQQINWMRSSDSNYIANDPYGVNYYYNINQVGILLRKTTPSMNYNVDVRGGDEKTQYYLGTGYYKEQGVLKFGPDANERYNVTFNLSNRLGSVFSLDSRLSYNENLIQQPTIAANGEYGLFYNLYQLRNRYPIFLPGSTTQFAYTGSGSDDYAVLNSGSYNNTIQNQLNGVFTLKAAHFIKGLDLSLRYNPYFEQDNNNIFNQSIPLWAYNTAGVATIKSYTVNPNSLQKTRTTQTSYDVQALANYELDVHRDHHFHLLGGFEDQYYNYDYLSAYNNALVNNNLPTLNYTTNANLPPSDIGDNIQTNAWVSFFGRFNYNYKEKYFLEATLRNDASSRLSPGHRSQAFPSISGGWRLSKESWFNKALPFFDEFKLRGSWGRLGNAQLGALSTNNYNYIATLNANTTGYPFNNQSNIYIYQSSLPSPSLGWETITTTDGGLDVTLFQHRLMATFDYFERDNNNVLITLNEPAVLGVSPSQTNAAAIRDWGWESTVGWRDRVGKVNYWASVSVWDDNNKVTKYNGNVVISNGVNFAIPGYSINSIFGYKAVGYFQNQADVQKSPSQFNFNNQGPGDIKYADINKDGVINGGIGTLANHGDLVYLGNTSPRYSYGVNLGAQWKGFDLGVFLQGVAKRGMLIDPSAAQPFVNSWRMPWAINENYWTPENPNALFPRLYPGGGTNTVISSKWVQNAAYLRLKNLQVGYTLPAALTARAKIQTVRIYFSGQDLWEKNKMWFKYYDAEDPTNASFQYPFFRSFAFGLNLTF</sequence>
<evidence type="ECO:0000313" key="11">
    <source>
        <dbReference type="Proteomes" id="UP000294498"/>
    </source>
</evidence>
<keyword evidence="2 7" id="KW-0813">Transport</keyword>
<dbReference type="NCBIfam" id="TIGR04057">
    <property type="entry name" value="SusC_RagA_signa"/>
    <property type="match status" value="1"/>
</dbReference>
<keyword evidence="6 7" id="KW-0998">Cell outer membrane</keyword>
<dbReference type="NCBIfam" id="TIGR04056">
    <property type="entry name" value="OMP_RagA_SusC"/>
    <property type="match status" value="1"/>
</dbReference>
<evidence type="ECO:0000256" key="4">
    <source>
        <dbReference type="ARBA" id="ARBA00022692"/>
    </source>
</evidence>
<evidence type="ECO:0000256" key="5">
    <source>
        <dbReference type="ARBA" id="ARBA00023136"/>
    </source>
</evidence>
<feature type="domain" description="TonB-dependent receptor plug" evidence="9">
    <location>
        <begin position="114"/>
        <end position="221"/>
    </location>
</feature>
<keyword evidence="5 7" id="KW-0472">Membrane</keyword>
<dbReference type="Pfam" id="PF07715">
    <property type="entry name" value="Plug"/>
    <property type="match status" value="1"/>
</dbReference>
<dbReference type="InterPro" id="IPR023997">
    <property type="entry name" value="TonB-dep_OMP_SusC/RagA_CS"/>
</dbReference>
<evidence type="ECO:0000256" key="7">
    <source>
        <dbReference type="PROSITE-ProRule" id="PRU01360"/>
    </source>
</evidence>
<comment type="caution">
    <text evidence="10">The sequence shown here is derived from an EMBL/GenBank/DDBJ whole genome shotgun (WGS) entry which is preliminary data.</text>
</comment>
<dbReference type="Proteomes" id="UP000294498">
    <property type="component" value="Unassembled WGS sequence"/>
</dbReference>
<dbReference type="InterPro" id="IPR036942">
    <property type="entry name" value="Beta-barrel_TonB_sf"/>
</dbReference>
<keyword evidence="11" id="KW-1185">Reference proteome</keyword>
<gene>
    <name evidence="10" type="ORF">EDB95_4693</name>
</gene>
<evidence type="ECO:0000256" key="2">
    <source>
        <dbReference type="ARBA" id="ARBA00022448"/>
    </source>
</evidence>
<keyword evidence="4 7" id="KW-0812">Transmembrane</keyword>
<dbReference type="SUPFAM" id="SSF56935">
    <property type="entry name" value="Porins"/>
    <property type="match status" value="1"/>
</dbReference>
<dbReference type="GO" id="GO:0009279">
    <property type="term" value="C:cell outer membrane"/>
    <property type="evidence" value="ECO:0007669"/>
    <property type="project" value="UniProtKB-SubCell"/>
</dbReference>
<dbReference type="RefSeq" id="WP_133998041.1">
    <property type="nucleotide sequence ID" value="NZ_SODV01000002.1"/>
</dbReference>
<dbReference type="SUPFAM" id="SSF49464">
    <property type="entry name" value="Carboxypeptidase regulatory domain-like"/>
    <property type="match status" value="1"/>
</dbReference>
<dbReference type="PROSITE" id="PS52016">
    <property type="entry name" value="TONB_DEPENDENT_REC_3"/>
    <property type="match status" value="1"/>
</dbReference>
<name>A0A4R8DH79_9BACT</name>
<comment type="similarity">
    <text evidence="7">Belongs to the TonB-dependent receptor family.</text>
</comment>
<comment type="subcellular location">
    <subcellularLocation>
        <location evidence="1 7">Cell outer membrane</location>
        <topology evidence="1 7">Multi-pass membrane protein</topology>
    </subcellularLocation>
</comment>
<dbReference type="OrthoDB" id="899266at2"/>
<evidence type="ECO:0000256" key="8">
    <source>
        <dbReference type="SAM" id="SignalP"/>
    </source>
</evidence>
<evidence type="ECO:0000256" key="1">
    <source>
        <dbReference type="ARBA" id="ARBA00004571"/>
    </source>
</evidence>
<keyword evidence="8" id="KW-0732">Signal</keyword>
<dbReference type="Pfam" id="PF13715">
    <property type="entry name" value="CarbopepD_reg_2"/>
    <property type="match status" value="1"/>
</dbReference>
<dbReference type="Gene3D" id="2.170.130.10">
    <property type="entry name" value="TonB-dependent receptor, plug domain"/>
    <property type="match status" value="1"/>
</dbReference>
<dbReference type="InterPro" id="IPR008969">
    <property type="entry name" value="CarboxyPept-like_regulatory"/>
</dbReference>